<protein>
    <submittedName>
        <fullName evidence="3">AAA family ATPase</fullName>
    </submittedName>
</protein>
<keyword evidence="1" id="KW-0175">Coiled coil</keyword>
<sequence length="1140" mass="128286">MITLSRINLINWYTFERLSVDLRGSTSLIGPNGAGKSSILDAIQVVLTGNNRNYFQLNASANVTAGQTRKVGENRSVFDYCLGRVAGETLRTNCLSYVSLVFERESDGYCWTVGIAMSAVEGEQTETVLGAFIAPGQSLRDADFIEESEDGASYVLPYADLVTRLRTQEGFENFGHRPTHFTRRVLSVLGGKGHHADPEKFLKALRNGLRIREMKSATEFVREFLLDPAGLDVDGLRKSVATWRGLLKKIDDLEVQKKQVTEAIAAYRELDEKVSEETRMRWIASKAERDRLEEHLRVVTGQHEAKLAEQDLVDRRVVRTRETVGRLREEIRDISRALDNDTREQAIREFRDLNLPIAERAFTEADGQYQAYFAAIGAVAGLADRIVRTYAGEEYRHASEALEALKARIADGAALSARDIDQIVAQLLPPLERYVTSAQDAREAHLASLASLRQQLRENREQLQGLERGGALIEGPTARLIDYLDENGITARPICELVEVIDERWVEAAETLLGAARDALVVDPADAQQAIGLLRKRRRDFPGTQIVNTTKTRGDWKEPDATSLAAIIATDDIHARAFVNRRLNTVRRVETERELLQYDRAVTEDCLYSSGGSIENRRPAQVHRLGKEASRKNLPMLEERVAEQERTLEQTSTQANRLKDLIADIQRFLEIAAGRSLADLERARQDAGEGVAQIEDNIRTLEGERPVEIRERLEALKVDLAAYEEELEEDERTQRVTGHHVGSASEKLAVAQEEFAKAEASFAERDTLAELAREDALRDFAYLMEEHRKVVPAVRNAAQEQAARARARVTQLLGQAPQKAYAYAHDAGIVEQFDKEAPHEVQLAWLEKQLGAIITNTLGEYREQAEEARASIETSLKTDMLVKLHDRLEGAKRQIRNINRSLQMRPFHGELYRFEVKPDRFFAEIVEIARLVQLNSIDVSTLFDEGANEIEPSLMKGVERIKRMIDEGENVEQISDYRNYLQFELLTTTLDGERVTSDYAKRQGSGSGGEKQVPFYIAMACAMANVCHGAEDNRDRLGFGIILFDEAFNALDGGNVNSCLALLREFNLQVLACAPIEKLGVFMEQMDTVLSIRRVGTTTMLYADYLKDEGRRKFREANPANEPFDLFKERFAKDDALAQS</sequence>
<accession>A0ABT0A908</accession>
<dbReference type="PANTHER" id="PTHR32182">
    <property type="entry name" value="DNA REPLICATION AND REPAIR PROTEIN RECF"/>
    <property type="match status" value="1"/>
</dbReference>
<gene>
    <name evidence="3" type="ORF">MTR65_03130</name>
</gene>
<evidence type="ECO:0000313" key="4">
    <source>
        <dbReference type="Proteomes" id="UP001162802"/>
    </source>
</evidence>
<feature type="coiled-coil region" evidence="1">
    <location>
        <begin position="442"/>
        <end position="469"/>
    </location>
</feature>
<dbReference type="Proteomes" id="UP001162802">
    <property type="component" value="Unassembled WGS sequence"/>
</dbReference>
<keyword evidence="4" id="KW-1185">Reference proteome</keyword>
<dbReference type="EMBL" id="JALHAT010000003">
    <property type="protein sequence ID" value="MCJ1959673.1"/>
    <property type="molecule type" value="Genomic_DNA"/>
</dbReference>
<dbReference type="RefSeq" id="WP_243796951.1">
    <property type="nucleotide sequence ID" value="NZ_JALHAT010000003.1"/>
</dbReference>
<evidence type="ECO:0000313" key="3">
    <source>
        <dbReference type="EMBL" id="MCJ1959673.1"/>
    </source>
</evidence>
<dbReference type="Pfam" id="PF06470">
    <property type="entry name" value="SMC_hinge"/>
    <property type="match status" value="1"/>
</dbReference>
<dbReference type="Gene3D" id="3.40.50.300">
    <property type="entry name" value="P-loop containing nucleotide triphosphate hydrolases"/>
    <property type="match status" value="2"/>
</dbReference>
<dbReference type="InterPro" id="IPR010935">
    <property type="entry name" value="SMC_hinge"/>
</dbReference>
<organism evidence="3 4">
    <name type="scientific">Novosphingobium mangrovi</name>
    <name type="common">ex Hu et al. 2023</name>
    <dbReference type="NCBI Taxonomy" id="2930094"/>
    <lineage>
        <taxon>Bacteria</taxon>
        <taxon>Pseudomonadati</taxon>
        <taxon>Pseudomonadota</taxon>
        <taxon>Alphaproteobacteria</taxon>
        <taxon>Sphingomonadales</taxon>
        <taxon>Sphingomonadaceae</taxon>
        <taxon>Novosphingobium</taxon>
    </lineage>
</organism>
<dbReference type="PANTHER" id="PTHR32182:SF0">
    <property type="entry name" value="DNA REPLICATION AND REPAIR PROTEIN RECF"/>
    <property type="match status" value="1"/>
</dbReference>
<dbReference type="InterPro" id="IPR027417">
    <property type="entry name" value="P-loop_NTPase"/>
</dbReference>
<reference evidence="3" key="1">
    <citation type="submission" date="2022-03" db="EMBL/GenBank/DDBJ databases">
        <title>Identification of a novel bacterium isolated from mangrove sediments.</title>
        <authorList>
            <person name="Pan X."/>
        </authorList>
    </citation>
    <scope>NUCLEOTIDE SEQUENCE</scope>
    <source>
        <strain evidence="3">B2637</strain>
    </source>
</reference>
<evidence type="ECO:0000256" key="1">
    <source>
        <dbReference type="SAM" id="Coils"/>
    </source>
</evidence>
<feature type="domain" description="SMC hinge" evidence="2">
    <location>
        <begin position="493"/>
        <end position="591"/>
    </location>
</feature>
<dbReference type="CDD" id="cd00267">
    <property type="entry name" value="ABC_ATPase"/>
    <property type="match status" value="1"/>
</dbReference>
<comment type="caution">
    <text evidence="3">The sequence shown here is derived from an EMBL/GenBank/DDBJ whole genome shotgun (WGS) entry which is preliminary data.</text>
</comment>
<dbReference type="Pfam" id="PF13558">
    <property type="entry name" value="SbcC_Walker_B"/>
    <property type="match status" value="1"/>
</dbReference>
<dbReference type="Pfam" id="PF13555">
    <property type="entry name" value="AAA_29"/>
    <property type="match status" value="1"/>
</dbReference>
<dbReference type="SUPFAM" id="SSF52540">
    <property type="entry name" value="P-loop containing nucleoside triphosphate hydrolases"/>
    <property type="match status" value="1"/>
</dbReference>
<evidence type="ECO:0000259" key="2">
    <source>
        <dbReference type="Pfam" id="PF06470"/>
    </source>
</evidence>
<proteinExistence type="predicted"/>
<name>A0ABT0A908_9SPHN</name>
<feature type="coiled-coil region" evidence="1">
    <location>
        <begin position="627"/>
        <end position="733"/>
    </location>
</feature>
<dbReference type="Gene3D" id="1.20.1060.20">
    <property type="match status" value="1"/>
</dbReference>